<dbReference type="eggNOG" id="COG1657">
    <property type="taxonomic scope" value="Bacteria"/>
</dbReference>
<dbReference type="OrthoDB" id="9758578at2"/>
<dbReference type="PANTHER" id="PTHR11764">
    <property type="entry name" value="TERPENE CYCLASE/MUTASE FAMILY MEMBER"/>
    <property type="match status" value="1"/>
</dbReference>
<evidence type="ECO:0000256" key="2">
    <source>
        <dbReference type="ARBA" id="ARBA00009755"/>
    </source>
</evidence>
<evidence type="ECO:0000256" key="4">
    <source>
        <dbReference type="ARBA" id="ARBA00023235"/>
    </source>
</evidence>
<dbReference type="HOGENOM" id="CLU_019345_0_0_0"/>
<dbReference type="InterPro" id="IPR008930">
    <property type="entry name" value="Terpenoid_cyclase/PrenylTrfase"/>
</dbReference>
<dbReference type="InterPro" id="IPR018333">
    <property type="entry name" value="Squalene_cyclase"/>
</dbReference>
<dbReference type="KEGG" id="tsa:AciPR4_1994"/>
<sequence>MDTPGGNHISEAQRAARAARAASAPPAAQAPAQPRFGRMDLGLDAIGKGIRSSIDWLLGQQDAEGYWCGELEADVMLEADYIYVHTLLGTGDQGKMRRAINEILRHQNEDGGWSLYPGGPSNINYGVKSYFALKLMGHSTEEPYMEKARNWILAHGGVVECNTFTKIYLCSLGQYDYDAVPAIPPEIVLFPNWFYFNIYEISSWSRGILVPLSIIYAKKPFKKLPPEQSIDELFVGGRENANLHLRWDKRFFGWRNFFLFWDRLMHWAERVHIRPLRAKAIKAAEKWMLARFEKTDGLGAIYPAMLNAIVALRCLGYSVDDPQFIRAMDEFEKLGIDCPEGTPDYPTPTFRMQPCFSPVWDTAQVLSTLGEAGISRTDPLMIKAADWLLSKEVRHKGDWAEKVRNVEPGGWYFEFNNEFYPDVDDTGEVLLALKAVDNPRERYQHDATERAINWIFAMQCKNGGWAAFDKDNTKSIFQYIPFADHNAMLDPPTVDITGRILEMLAAYGYTRRDKRVESAIQFILREQETDGSWFGRWGVNYLYGTFLVLRGLEAMGMWHQETPILQATEWVRMVQNPDGGWGETCGTYDDAIQKGIGPSTPSQTAWAVLALLAGGDTRSDSVAKGIRWLIERQHEDGSWDELVPGRNGESYYTGTGFPRVFYLGYHLYKQYFPLLALTTYKKAMEKEAAEKVA</sequence>
<feature type="domain" description="Squalene cyclase C-terminal" evidence="6">
    <location>
        <begin position="357"/>
        <end position="682"/>
    </location>
</feature>
<dbReference type="PROSITE" id="PS01074">
    <property type="entry name" value="TERPENE_SYNTHASES"/>
    <property type="match status" value="1"/>
</dbReference>
<dbReference type="NCBIfam" id="TIGR01787">
    <property type="entry name" value="squalene_cyclas"/>
    <property type="match status" value="1"/>
</dbReference>
<accession>E8V785</accession>
<evidence type="ECO:0000256" key="1">
    <source>
        <dbReference type="ARBA" id="ARBA00004999"/>
    </source>
</evidence>
<dbReference type="STRING" id="401053.AciPR4_1994"/>
<evidence type="ECO:0000259" key="6">
    <source>
        <dbReference type="Pfam" id="PF13243"/>
    </source>
</evidence>
<dbReference type="PANTHER" id="PTHR11764:SF20">
    <property type="entry name" value="LANOSTEROL SYNTHASE"/>
    <property type="match status" value="1"/>
</dbReference>
<dbReference type="GO" id="GO:0016104">
    <property type="term" value="P:triterpenoid biosynthetic process"/>
    <property type="evidence" value="ECO:0007669"/>
    <property type="project" value="InterPro"/>
</dbReference>
<evidence type="ECO:0000259" key="7">
    <source>
        <dbReference type="Pfam" id="PF13249"/>
    </source>
</evidence>
<feature type="domain" description="Squalene cyclase N-terminal" evidence="7">
    <location>
        <begin position="50"/>
        <end position="337"/>
    </location>
</feature>
<evidence type="ECO:0000313" key="9">
    <source>
        <dbReference type="Proteomes" id="UP000006844"/>
    </source>
</evidence>
<dbReference type="EC" id="5.4.99.17" evidence="8"/>
<dbReference type="RefSeq" id="WP_013568531.1">
    <property type="nucleotide sequence ID" value="NC_014963.1"/>
</dbReference>
<keyword evidence="9" id="KW-1185">Reference proteome</keyword>
<dbReference type="InterPro" id="IPR032697">
    <property type="entry name" value="SQ_cyclase_N"/>
</dbReference>
<evidence type="ECO:0000256" key="3">
    <source>
        <dbReference type="ARBA" id="ARBA00022737"/>
    </source>
</evidence>
<dbReference type="CDD" id="cd02892">
    <property type="entry name" value="SQCY_1"/>
    <property type="match status" value="1"/>
</dbReference>
<name>E8V785_TERSS</name>
<comment type="pathway">
    <text evidence="1">Secondary metabolite biosynthesis; hopanoid biosynthesis.</text>
</comment>
<gene>
    <name evidence="8" type="ordered locus">AciPR4_1994</name>
</gene>
<dbReference type="AlphaFoldDB" id="E8V785"/>
<dbReference type="GO" id="GO:0051007">
    <property type="term" value="F:squalene-hopene cyclase activity"/>
    <property type="evidence" value="ECO:0007669"/>
    <property type="project" value="UniProtKB-EC"/>
</dbReference>
<dbReference type="InterPro" id="IPR006400">
    <property type="entry name" value="Hopene-cyclase"/>
</dbReference>
<proteinExistence type="inferred from homology"/>
<dbReference type="Gene3D" id="1.50.10.20">
    <property type="match status" value="2"/>
</dbReference>
<protein>
    <submittedName>
        <fullName evidence="8">Squalene-hopene cyclase</fullName>
        <ecNumber evidence="8">5.4.99.17</ecNumber>
    </submittedName>
</protein>
<dbReference type="EMBL" id="CP002467">
    <property type="protein sequence ID" value="ADV82798.1"/>
    <property type="molecule type" value="Genomic_DNA"/>
</dbReference>
<feature type="compositionally biased region" description="Low complexity" evidence="5">
    <location>
        <begin position="12"/>
        <end position="34"/>
    </location>
</feature>
<dbReference type="UniPathway" id="UPA00337"/>
<dbReference type="InterPro" id="IPR032696">
    <property type="entry name" value="SQ_cyclase_C"/>
</dbReference>
<reference evidence="8 9" key="1">
    <citation type="journal article" date="2012" name="Stand. Genomic Sci.">
        <title>Complete genome sequence of Terriglobus saanensis type strain SP1PR4(T), an Acidobacteria from tundra soil.</title>
        <authorList>
            <person name="Rawat S.R."/>
            <person name="Mannisto M.K."/>
            <person name="Starovoytov V."/>
            <person name="Goodwin L."/>
            <person name="Nolan M."/>
            <person name="Hauser L."/>
            <person name="Land M."/>
            <person name="Davenport K.W."/>
            <person name="Woyke T."/>
            <person name="Haggblom M.M."/>
        </authorList>
    </citation>
    <scope>NUCLEOTIDE SEQUENCE</scope>
    <source>
        <strain evidence="9">ATCC BAA-1853 / DSM 23119 / SP1PR4</strain>
    </source>
</reference>
<dbReference type="GO" id="GO:0005811">
    <property type="term" value="C:lipid droplet"/>
    <property type="evidence" value="ECO:0007669"/>
    <property type="project" value="InterPro"/>
</dbReference>
<evidence type="ECO:0000256" key="5">
    <source>
        <dbReference type="SAM" id="MobiDB-lite"/>
    </source>
</evidence>
<keyword evidence="4 8" id="KW-0413">Isomerase</keyword>
<comment type="similarity">
    <text evidence="2">Belongs to the terpene cyclase/mutase family.</text>
</comment>
<evidence type="ECO:0000313" key="8">
    <source>
        <dbReference type="EMBL" id="ADV82798.1"/>
    </source>
</evidence>
<feature type="region of interest" description="Disordered" evidence="5">
    <location>
        <begin position="1"/>
        <end position="34"/>
    </location>
</feature>
<dbReference type="Proteomes" id="UP000006844">
    <property type="component" value="Chromosome"/>
</dbReference>
<dbReference type="Pfam" id="PF13243">
    <property type="entry name" value="SQHop_cyclase_C"/>
    <property type="match status" value="1"/>
</dbReference>
<dbReference type="InterPro" id="IPR002365">
    <property type="entry name" value="Terpene_synthase_CS"/>
</dbReference>
<dbReference type="NCBIfam" id="TIGR01507">
    <property type="entry name" value="hopene_cyclase"/>
    <property type="match status" value="1"/>
</dbReference>
<dbReference type="SFLD" id="SFLDG01016">
    <property type="entry name" value="Prenyltransferase_Like_2"/>
    <property type="match status" value="1"/>
</dbReference>
<dbReference type="SUPFAM" id="SSF48239">
    <property type="entry name" value="Terpenoid cyclases/Protein prenyltransferases"/>
    <property type="match status" value="2"/>
</dbReference>
<organism evidence="8 9">
    <name type="scientific">Terriglobus saanensis (strain ATCC BAA-1853 / DSM 23119 / SP1PR4)</name>
    <dbReference type="NCBI Taxonomy" id="401053"/>
    <lineage>
        <taxon>Bacteria</taxon>
        <taxon>Pseudomonadati</taxon>
        <taxon>Acidobacteriota</taxon>
        <taxon>Terriglobia</taxon>
        <taxon>Terriglobales</taxon>
        <taxon>Acidobacteriaceae</taxon>
        <taxon>Terriglobus</taxon>
    </lineage>
</organism>
<keyword evidence="3" id="KW-0677">Repeat</keyword>
<dbReference type="Pfam" id="PF13249">
    <property type="entry name" value="SQHop_cyclase_N"/>
    <property type="match status" value="1"/>
</dbReference>